<reference evidence="9 10" key="1">
    <citation type="submission" date="2016-09" db="EMBL/GenBank/DDBJ databases">
        <title>Complete genome sequence of microbes from the polar regions.</title>
        <authorList>
            <person name="Liao L."/>
            <person name="Chen B."/>
        </authorList>
    </citation>
    <scope>NUCLEOTIDE SEQUENCE [LARGE SCALE GENOMIC DNA]</scope>
    <source>
        <strain evidence="9 10">ZS314</strain>
    </source>
</reference>
<dbReference type="InterPro" id="IPR050366">
    <property type="entry name" value="BP-dependent_transpt_permease"/>
</dbReference>
<keyword evidence="5 7" id="KW-1133">Transmembrane helix</keyword>
<evidence type="ECO:0000256" key="6">
    <source>
        <dbReference type="ARBA" id="ARBA00023136"/>
    </source>
</evidence>
<comment type="subcellular location">
    <subcellularLocation>
        <location evidence="1 7">Cell membrane</location>
        <topology evidence="1 7">Multi-pass membrane protein</topology>
    </subcellularLocation>
</comment>
<dbReference type="Proteomes" id="UP000464507">
    <property type="component" value="Chromosome"/>
</dbReference>
<evidence type="ECO:0000256" key="2">
    <source>
        <dbReference type="ARBA" id="ARBA00022448"/>
    </source>
</evidence>
<dbReference type="EMBL" id="CP017146">
    <property type="protein sequence ID" value="QHO69747.1"/>
    <property type="molecule type" value="Genomic_DNA"/>
</dbReference>
<comment type="similarity">
    <text evidence="7">Belongs to the binding-protein-dependent transport system permease family.</text>
</comment>
<dbReference type="InterPro" id="IPR000515">
    <property type="entry name" value="MetI-like"/>
</dbReference>
<dbReference type="GO" id="GO:0005886">
    <property type="term" value="C:plasma membrane"/>
    <property type="evidence" value="ECO:0007669"/>
    <property type="project" value="UniProtKB-SubCell"/>
</dbReference>
<feature type="transmembrane region" description="Helical" evidence="7">
    <location>
        <begin position="246"/>
        <end position="269"/>
    </location>
</feature>
<dbReference type="SUPFAM" id="SSF161098">
    <property type="entry name" value="MetI-like"/>
    <property type="match status" value="1"/>
</dbReference>
<accession>A0A7L5AHG8</accession>
<keyword evidence="10" id="KW-1185">Reference proteome</keyword>
<name>A0A7L5AHG8_9MICO</name>
<keyword evidence="6 7" id="KW-0472">Membrane</keyword>
<dbReference type="InterPro" id="IPR035906">
    <property type="entry name" value="MetI-like_sf"/>
</dbReference>
<proteinExistence type="inferred from homology"/>
<feature type="domain" description="ABC transmembrane type-1" evidence="8">
    <location>
        <begin position="80"/>
        <end position="269"/>
    </location>
</feature>
<dbReference type="RefSeq" id="WP_161886126.1">
    <property type="nucleotide sequence ID" value="NZ_CP017146.1"/>
</dbReference>
<dbReference type="PROSITE" id="PS50928">
    <property type="entry name" value="ABC_TM1"/>
    <property type="match status" value="1"/>
</dbReference>
<feature type="transmembrane region" description="Helical" evidence="7">
    <location>
        <begin position="82"/>
        <end position="107"/>
    </location>
</feature>
<keyword evidence="2 7" id="KW-0813">Transport</keyword>
<organism evidence="9 10">
    <name type="scientific">Marisediminicola antarctica</name>
    <dbReference type="NCBI Taxonomy" id="674079"/>
    <lineage>
        <taxon>Bacteria</taxon>
        <taxon>Bacillati</taxon>
        <taxon>Actinomycetota</taxon>
        <taxon>Actinomycetes</taxon>
        <taxon>Micrococcales</taxon>
        <taxon>Microbacteriaceae</taxon>
        <taxon>Marisediminicola</taxon>
    </lineage>
</organism>
<evidence type="ECO:0000313" key="9">
    <source>
        <dbReference type="EMBL" id="QHO69747.1"/>
    </source>
</evidence>
<evidence type="ECO:0000256" key="3">
    <source>
        <dbReference type="ARBA" id="ARBA00022475"/>
    </source>
</evidence>
<evidence type="ECO:0000256" key="1">
    <source>
        <dbReference type="ARBA" id="ARBA00004651"/>
    </source>
</evidence>
<feature type="transmembrane region" description="Helical" evidence="7">
    <location>
        <begin position="201"/>
        <end position="226"/>
    </location>
</feature>
<dbReference type="CDD" id="cd06261">
    <property type="entry name" value="TM_PBP2"/>
    <property type="match status" value="1"/>
</dbReference>
<protein>
    <submittedName>
        <fullName evidence="9">Peptide ABC transporter permease</fullName>
    </submittedName>
</protein>
<evidence type="ECO:0000256" key="7">
    <source>
        <dbReference type="RuleBase" id="RU363032"/>
    </source>
</evidence>
<dbReference type="Gene3D" id="1.10.3720.10">
    <property type="entry name" value="MetI-like"/>
    <property type="match status" value="1"/>
</dbReference>
<gene>
    <name evidence="9" type="ORF">BHD05_08935</name>
</gene>
<dbReference type="PANTHER" id="PTHR43386:SF25">
    <property type="entry name" value="PEPTIDE ABC TRANSPORTER PERMEASE PROTEIN"/>
    <property type="match status" value="1"/>
</dbReference>
<evidence type="ECO:0000259" key="8">
    <source>
        <dbReference type="PROSITE" id="PS50928"/>
    </source>
</evidence>
<dbReference type="PANTHER" id="PTHR43386">
    <property type="entry name" value="OLIGOPEPTIDE TRANSPORT SYSTEM PERMEASE PROTEIN APPC"/>
    <property type="match status" value="1"/>
</dbReference>
<evidence type="ECO:0000313" key="10">
    <source>
        <dbReference type="Proteomes" id="UP000464507"/>
    </source>
</evidence>
<keyword evidence="3" id="KW-1003">Cell membrane</keyword>
<dbReference type="GO" id="GO:0055085">
    <property type="term" value="P:transmembrane transport"/>
    <property type="evidence" value="ECO:0007669"/>
    <property type="project" value="InterPro"/>
</dbReference>
<dbReference type="KEGG" id="mant:BHD05_08935"/>
<dbReference type="OrthoDB" id="9812701at2"/>
<sequence>MTVTLGRTRLRPPRAGLAGAIAASAFLLVLVVAAAAPALFTSADPIQTQVLQALRAPSVEHPFGTDQTGRDVFARVVYGARYSLAIGVLATTIAMTAGLLVGTLAGLAPRLVDSAISRVIEVLMSFPEFLLALLVIAILGPGPVSLVIAISLASVPVYARVARVQTFTVRRSGYVRAAVILGVPRWRNVLRHVVPNTLGPLLVMATIGFGTAIASAAGLSFLGLGAQPPTPEWGLILSEGRNFLGTAWWIAVFPGLVVTVTVISASVLGRYLRARGEGRAA</sequence>
<evidence type="ECO:0000256" key="4">
    <source>
        <dbReference type="ARBA" id="ARBA00022692"/>
    </source>
</evidence>
<dbReference type="AlphaFoldDB" id="A0A7L5AHG8"/>
<feature type="transmembrane region" description="Helical" evidence="7">
    <location>
        <begin position="144"/>
        <end position="161"/>
    </location>
</feature>
<dbReference type="Pfam" id="PF00528">
    <property type="entry name" value="BPD_transp_1"/>
    <property type="match status" value="1"/>
</dbReference>
<keyword evidence="4 7" id="KW-0812">Transmembrane</keyword>
<evidence type="ECO:0000256" key="5">
    <source>
        <dbReference type="ARBA" id="ARBA00022989"/>
    </source>
</evidence>